<comment type="similarity">
    <text evidence="1">Belongs to the 'phage' integrase family.</text>
</comment>
<evidence type="ECO:0000256" key="4">
    <source>
        <dbReference type="ARBA" id="ARBA00023172"/>
    </source>
</evidence>
<sequence>MIVGKTWDDAVDKWLSAKVDKRSLKSDQSNIRWLNGFLSGIPLIEIDREVVDFLCTKKIASGASNATVNRMLALLRAVLRMAVSEWEWMPSAPRVRLLRERVRRVRFLSPKQAIRLLAELPPHLAAMAAFSLATGLRRANVTGLRWEQVDMKRQIAWFDGEDMKNGNPQVIPLNDDAMRVLISRHGAHPIYVFTYKGNRIIQASTAAWYKALERAGIQDFRWHDLRHTWASWHVQSGTPLLALQELGGWESAEMVRRYAHFSTGNLSSFASNLPALMVAQ</sequence>
<feature type="domain" description="Tyr recombinase" evidence="6">
    <location>
        <begin position="103"/>
        <end position="271"/>
    </location>
</feature>
<gene>
    <name evidence="8" type="ORF">RJN63_00010</name>
</gene>
<keyword evidence="2" id="KW-0229">DNA integration</keyword>
<evidence type="ECO:0000313" key="8">
    <source>
        <dbReference type="EMBL" id="MDT0335192.1"/>
    </source>
</evidence>
<evidence type="ECO:0000256" key="1">
    <source>
        <dbReference type="ARBA" id="ARBA00008857"/>
    </source>
</evidence>
<dbReference type="PANTHER" id="PTHR30349:SF64">
    <property type="entry name" value="PROPHAGE INTEGRASE INTD-RELATED"/>
    <property type="match status" value="1"/>
</dbReference>
<accession>A0AAE4K4D8</accession>
<comment type="caution">
    <text evidence="8">The sequence shown here is derived from an EMBL/GenBank/DDBJ whole genome shotgun (WGS) entry which is preliminary data.</text>
</comment>
<dbReference type="PROSITE" id="PS51898">
    <property type="entry name" value="TYR_RECOMBINASE"/>
    <property type="match status" value="1"/>
</dbReference>
<keyword evidence="4" id="KW-0233">DNA recombination</keyword>
<reference evidence="8" key="1">
    <citation type="submission" date="2023-02" db="EMBL/GenBank/DDBJ databases">
        <title>Description of Herbaspirillum huttiense subsp. nephrolepsisexaltata and Herbaspirillum huttiense subsp. lycopersicon.</title>
        <authorList>
            <person name="Poudel M."/>
            <person name="Sharma A."/>
            <person name="Goss E."/>
            <person name="Tapia J.H."/>
            <person name="Harmon C.M."/>
            <person name="Jones J.B."/>
        </authorList>
    </citation>
    <scope>NUCLEOTIDE SEQUENCE</scope>
    <source>
        <strain evidence="8">NC40101</strain>
    </source>
</reference>
<name>A0AAE4K4D8_9BURK</name>
<dbReference type="InterPro" id="IPR013762">
    <property type="entry name" value="Integrase-like_cat_sf"/>
</dbReference>
<feature type="domain" description="Core-binding (CB)" evidence="7">
    <location>
        <begin position="5"/>
        <end position="83"/>
    </location>
</feature>
<dbReference type="InterPro" id="IPR044068">
    <property type="entry name" value="CB"/>
</dbReference>
<dbReference type="InterPro" id="IPR010998">
    <property type="entry name" value="Integrase_recombinase_N"/>
</dbReference>
<proteinExistence type="inferred from homology"/>
<dbReference type="InterPro" id="IPR002104">
    <property type="entry name" value="Integrase_catalytic"/>
</dbReference>
<dbReference type="GO" id="GO:0003677">
    <property type="term" value="F:DNA binding"/>
    <property type="evidence" value="ECO:0007669"/>
    <property type="project" value="UniProtKB-UniRule"/>
</dbReference>
<dbReference type="Gene3D" id="1.10.150.130">
    <property type="match status" value="1"/>
</dbReference>
<dbReference type="CDD" id="cd00796">
    <property type="entry name" value="INT_Rci_Hp1_C"/>
    <property type="match status" value="1"/>
</dbReference>
<dbReference type="Pfam" id="PF00589">
    <property type="entry name" value="Phage_integrase"/>
    <property type="match status" value="1"/>
</dbReference>
<dbReference type="InterPro" id="IPR011010">
    <property type="entry name" value="DNA_brk_join_enz"/>
</dbReference>
<dbReference type="PANTHER" id="PTHR30349">
    <property type="entry name" value="PHAGE INTEGRASE-RELATED"/>
    <property type="match status" value="1"/>
</dbReference>
<dbReference type="EMBL" id="JAVRAA010000001">
    <property type="protein sequence ID" value="MDT0335192.1"/>
    <property type="molecule type" value="Genomic_DNA"/>
</dbReference>
<dbReference type="RefSeq" id="WP_310838287.1">
    <property type="nucleotide sequence ID" value="NZ_JAVLSM010000012.1"/>
</dbReference>
<keyword evidence="3 5" id="KW-0238">DNA-binding</keyword>
<dbReference type="Gene3D" id="1.10.443.10">
    <property type="entry name" value="Intergrase catalytic core"/>
    <property type="match status" value="1"/>
</dbReference>
<dbReference type="PROSITE" id="PS51900">
    <property type="entry name" value="CB"/>
    <property type="match status" value="1"/>
</dbReference>
<evidence type="ECO:0000256" key="5">
    <source>
        <dbReference type="PROSITE-ProRule" id="PRU01248"/>
    </source>
</evidence>
<evidence type="ECO:0000256" key="3">
    <source>
        <dbReference type="ARBA" id="ARBA00023125"/>
    </source>
</evidence>
<evidence type="ECO:0000259" key="7">
    <source>
        <dbReference type="PROSITE" id="PS51900"/>
    </source>
</evidence>
<organism evidence="8">
    <name type="scientific">Herbaspirillum huttiense subsp. nephrolepidis</name>
    <dbReference type="NCBI Taxonomy" id="3075126"/>
    <lineage>
        <taxon>Bacteria</taxon>
        <taxon>Pseudomonadati</taxon>
        <taxon>Pseudomonadota</taxon>
        <taxon>Betaproteobacteria</taxon>
        <taxon>Burkholderiales</taxon>
        <taxon>Oxalobacteraceae</taxon>
        <taxon>Herbaspirillum</taxon>
    </lineage>
</organism>
<dbReference type="InterPro" id="IPR050090">
    <property type="entry name" value="Tyrosine_recombinase_XerCD"/>
</dbReference>
<dbReference type="SUPFAM" id="SSF56349">
    <property type="entry name" value="DNA breaking-rejoining enzymes"/>
    <property type="match status" value="1"/>
</dbReference>
<evidence type="ECO:0000259" key="6">
    <source>
        <dbReference type="PROSITE" id="PS51898"/>
    </source>
</evidence>
<dbReference type="AlphaFoldDB" id="A0AAE4K4D8"/>
<protein>
    <submittedName>
        <fullName evidence="8">Tyrosine-type recombinase/integrase</fullName>
    </submittedName>
</protein>
<evidence type="ECO:0000256" key="2">
    <source>
        <dbReference type="ARBA" id="ARBA00022908"/>
    </source>
</evidence>
<dbReference type="GO" id="GO:0006310">
    <property type="term" value="P:DNA recombination"/>
    <property type="evidence" value="ECO:0007669"/>
    <property type="project" value="UniProtKB-KW"/>
</dbReference>
<dbReference type="GO" id="GO:0015074">
    <property type="term" value="P:DNA integration"/>
    <property type="evidence" value="ECO:0007669"/>
    <property type="project" value="UniProtKB-KW"/>
</dbReference>